<evidence type="ECO:0000313" key="1">
    <source>
        <dbReference type="EMBL" id="KIW74166.1"/>
    </source>
</evidence>
<protein>
    <submittedName>
        <fullName evidence="1">Uncharacterized protein</fullName>
    </submittedName>
</protein>
<dbReference type="GeneID" id="25311596"/>
<dbReference type="VEuPathDB" id="FungiDB:Z517_12106"/>
<gene>
    <name evidence="1" type="ORF">Z517_12106</name>
</gene>
<dbReference type="OrthoDB" id="4153234at2759"/>
<dbReference type="HOGENOM" id="CLU_099107_0_0_1"/>
<dbReference type="Proteomes" id="UP000053029">
    <property type="component" value="Unassembled WGS sequence"/>
</dbReference>
<proteinExistence type="predicted"/>
<accession>A0A0D2D9A3</accession>
<reference evidence="1 2" key="1">
    <citation type="submission" date="2015-01" db="EMBL/GenBank/DDBJ databases">
        <title>The Genome Sequence of Fonsecaea pedrosoi CBS 271.37.</title>
        <authorList>
            <consortium name="The Broad Institute Genomics Platform"/>
            <person name="Cuomo C."/>
            <person name="de Hoog S."/>
            <person name="Gorbushina A."/>
            <person name="Stielow B."/>
            <person name="Teixiera M."/>
            <person name="Abouelleil A."/>
            <person name="Chapman S.B."/>
            <person name="Priest M."/>
            <person name="Young S.K."/>
            <person name="Wortman J."/>
            <person name="Nusbaum C."/>
            <person name="Birren B."/>
        </authorList>
    </citation>
    <scope>NUCLEOTIDE SEQUENCE [LARGE SCALE GENOMIC DNA]</scope>
    <source>
        <strain evidence="1 2">CBS 271.37</strain>
    </source>
</reference>
<dbReference type="AlphaFoldDB" id="A0A0D2D9A3"/>
<dbReference type="RefSeq" id="XP_013277974.1">
    <property type="nucleotide sequence ID" value="XM_013422520.1"/>
</dbReference>
<sequence length="201" mass="22884">MFVTISLEDSICARWWLTVLQFDEIKTPDGFAEMIPPYKGFVFNDLYAFKPSHSSLEGIISANDLNCAVSKPNALYGAASARLSNGRQGFMNLLDQRPSIYLYNSTETFTLRGLKIKPLDMPVGSVAISLQGFRPNEDSTFSWSVDFPAGFHDVLNVRVEKFTGKTWEGLTKLEMWAEFHFENIKWKDWEFCVDDIDLEIG</sequence>
<organism evidence="1 2">
    <name type="scientific">Fonsecaea pedrosoi CBS 271.37</name>
    <dbReference type="NCBI Taxonomy" id="1442368"/>
    <lineage>
        <taxon>Eukaryota</taxon>
        <taxon>Fungi</taxon>
        <taxon>Dikarya</taxon>
        <taxon>Ascomycota</taxon>
        <taxon>Pezizomycotina</taxon>
        <taxon>Eurotiomycetes</taxon>
        <taxon>Chaetothyriomycetidae</taxon>
        <taxon>Chaetothyriales</taxon>
        <taxon>Herpotrichiellaceae</taxon>
        <taxon>Fonsecaea</taxon>
    </lineage>
</organism>
<keyword evidence="2" id="KW-1185">Reference proteome</keyword>
<evidence type="ECO:0000313" key="2">
    <source>
        <dbReference type="Proteomes" id="UP000053029"/>
    </source>
</evidence>
<dbReference type="EMBL" id="KN846977">
    <property type="protein sequence ID" value="KIW74166.1"/>
    <property type="molecule type" value="Genomic_DNA"/>
</dbReference>
<name>A0A0D2D9A3_9EURO</name>